<accession>A0A0C9ZUT2</accession>
<dbReference type="InParanoid" id="A0A0C9ZUT2"/>
<dbReference type="OrthoDB" id="2686513at2759"/>
<keyword evidence="2" id="KW-1185">Reference proteome</keyword>
<gene>
    <name evidence="1" type="ORF">CY34DRAFT_805846</name>
</gene>
<name>A0A0C9ZUT2_9AGAM</name>
<sequence length="96" mass="10487">MALSNIPTILTYYFGSVSIQSRTFDCFLTIGKVGLRGSLSTFTGCMSVTLISRLMLNLHQTIVTGIFSTTTQDDGSSLPVLTTRVNIRSAISSHHW</sequence>
<organism evidence="1 2">
    <name type="scientific">Suillus luteus UH-Slu-Lm8-n1</name>
    <dbReference type="NCBI Taxonomy" id="930992"/>
    <lineage>
        <taxon>Eukaryota</taxon>
        <taxon>Fungi</taxon>
        <taxon>Dikarya</taxon>
        <taxon>Basidiomycota</taxon>
        <taxon>Agaricomycotina</taxon>
        <taxon>Agaricomycetes</taxon>
        <taxon>Agaricomycetidae</taxon>
        <taxon>Boletales</taxon>
        <taxon>Suillineae</taxon>
        <taxon>Suillaceae</taxon>
        <taxon>Suillus</taxon>
    </lineage>
</organism>
<reference evidence="1 2" key="1">
    <citation type="submission" date="2014-04" db="EMBL/GenBank/DDBJ databases">
        <authorList>
            <consortium name="DOE Joint Genome Institute"/>
            <person name="Kuo A."/>
            <person name="Ruytinx J."/>
            <person name="Rineau F."/>
            <person name="Colpaert J."/>
            <person name="Kohler A."/>
            <person name="Nagy L.G."/>
            <person name="Floudas D."/>
            <person name="Copeland A."/>
            <person name="Barry K.W."/>
            <person name="Cichocki N."/>
            <person name="Veneault-Fourrey C."/>
            <person name="LaButti K."/>
            <person name="Lindquist E.A."/>
            <person name="Lipzen A."/>
            <person name="Lundell T."/>
            <person name="Morin E."/>
            <person name="Murat C."/>
            <person name="Sun H."/>
            <person name="Tunlid A."/>
            <person name="Henrissat B."/>
            <person name="Grigoriev I.V."/>
            <person name="Hibbett D.S."/>
            <person name="Martin F."/>
            <person name="Nordberg H.P."/>
            <person name="Cantor M.N."/>
            <person name="Hua S.X."/>
        </authorList>
    </citation>
    <scope>NUCLEOTIDE SEQUENCE [LARGE SCALE GENOMIC DNA]</scope>
    <source>
        <strain evidence="1 2">UH-Slu-Lm8-n1</strain>
    </source>
</reference>
<evidence type="ECO:0000313" key="2">
    <source>
        <dbReference type="Proteomes" id="UP000054485"/>
    </source>
</evidence>
<dbReference type="AlphaFoldDB" id="A0A0C9ZUT2"/>
<proteinExistence type="predicted"/>
<reference evidence="2" key="2">
    <citation type="submission" date="2015-01" db="EMBL/GenBank/DDBJ databases">
        <title>Evolutionary Origins and Diversification of the Mycorrhizal Mutualists.</title>
        <authorList>
            <consortium name="DOE Joint Genome Institute"/>
            <consortium name="Mycorrhizal Genomics Consortium"/>
            <person name="Kohler A."/>
            <person name="Kuo A."/>
            <person name="Nagy L.G."/>
            <person name="Floudas D."/>
            <person name="Copeland A."/>
            <person name="Barry K.W."/>
            <person name="Cichocki N."/>
            <person name="Veneault-Fourrey C."/>
            <person name="LaButti K."/>
            <person name="Lindquist E.A."/>
            <person name="Lipzen A."/>
            <person name="Lundell T."/>
            <person name="Morin E."/>
            <person name="Murat C."/>
            <person name="Riley R."/>
            <person name="Ohm R."/>
            <person name="Sun H."/>
            <person name="Tunlid A."/>
            <person name="Henrissat B."/>
            <person name="Grigoriev I.V."/>
            <person name="Hibbett D.S."/>
            <person name="Martin F."/>
        </authorList>
    </citation>
    <scope>NUCLEOTIDE SEQUENCE [LARGE SCALE GENOMIC DNA]</scope>
    <source>
        <strain evidence="2">UH-Slu-Lm8-n1</strain>
    </source>
</reference>
<dbReference type="HOGENOM" id="CLU_2361122_0_0_1"/>
<dbReference type="Proteomes" id="UP000054485">
    <property type="component" value="Unassembled WGS sequence"/>
</dbReference>
<dbReference type="EMBL" id="KN835263">
    <property type="protein sequence ID" value="KIK41615.1"/>
    <property type="molecule type" value="Genomic_DNA"/>
</dbReference>
<protein>
    <submittedName>
        <fullName evidence="1">Uncharacterized protein</fullName>
    </submittedName>
</protein>
<evidence type="ECO:0000313" key="1">
    <source>
        <dbReference type="EMBL" id="KIK41615.1"/>
    </source>
</evidence>